<evidence type="ECO:0000313" key="2">
    <source>
        <dbReference type="EMBL" id="MFI7846059.1"/>
    </source>
</evidence>
<protein>
    <submittedName>
        <fullName evidence="2">YitT family protein</fullName>
    </submittedName>
</protein>
<keyword evidence="1" id="KW-1133">Transmembrane helix</keyword>
<comment type="caution">
    <text evidence="2">The sequence shown here is derived from an EMBL/GenBank/DDBJ whole genome shotgun (WGS) entry which is preliminary data.</text>
</comment>
<reference evidence="2 3" key="1">
    <citation type="submission" date="2024-08" db="EMBL/GenBank/DDBJ databases">
        <authorList>
            <person name="Vancuren S.J."/>
            <person name="Allen-Vercoe E."/>
        </authorList>
    </citation>
    <scope>NUCLEOTIDE SEQUENCE [LARGE SCALE GENOMIC DNA]</scope>
    <source>
        <strain evidence="2 3">16-6-I_42_FAA</strain>
    </source>
</reference>
<accession>A0ABW8B1L0</accession>
<feature type="transmembrane region" description="Helical" evidence="1">
    <location>
        <begin position="57"/>
        <end position="78"/>
    </location>
</feature>
<dbReference type="InterPro" id="IPR038750">
    <property type="entry name" value="YczE/YyaS-like"/>
</dbReference>
<keyword evidence="3" id="KW-1185">Reference proteome</keyword>
<dbReference type="Pfam" id="PF19700">
    <property type="entry name" value="DUF6198"/>
    <property type="match status" value="1"/>
</dbReference>
<dbReference type="RefSeq" id="WP_173791252.1">
    <property type="nucleotide sequence ID" value="NZ_JBITRD010000011.1"/>
</dbReference>
<name>A0ABW8B1L0_9FIRM</name>
<dbReference type="EMBL" id="JBITRD010000011">
    <property type="protein sequence ID" value="MFI7846059.1"/>
    <property type="molecule type" value="Genomic_DNA"/>
</dbReference>
<feature type="transmembrane region" description="Helical" evidence="1">
    <location>
        <begin position="118"/>
        <end position="140"/>
    </location>
</feature>
<dbReference type="PANTHER" id="PTHR40078:SF1">
    <property type="entry name" value="INTEGRAL MEMBRANE PROTEIN"/>
    <property type="match status" value="1"/>
</dbReference>
<dbReference type="PANTHER" id="PTHR40078">
    <property type="entry name" value="INTEGRAL MEMBRANE PROTEIN-RELATED"/>
    <property type="match status" value="1"/>
</dbReference>
<gene>
    <name evidence="2" type="ORF">ACIF0M_11035</name>
</gene>
<keyword evidence="1" id="KW-0812">Transmembrane</keyword>
<sequence length="209" mass="22873">MMFNKHKRESLLLRDLLKKLIIIVIGSIVAAYGITLALYAGFGGATLAVLWQGIAETFHLSIGMASFVVAVGMILFALIYDKSQIHIGTVLYQIVYSTCVDVFATCHVYSTYRWFNFFIMLLGVILFAVGTGLYASASLGRGSYEAVTFALAEKNNWQVKIVRIALDILVVIIGVLLGGKFGICTIITVIISGPIIQFVNAKAKRILKI</sequence>
<feature type="transmembrane region" description="Helical" evidence="1">
    <location>
        <begin position="161"/>
        <end position="179"/>
    </location>
</feature>
<evidence type="ECO:0000256" key="1">
    <source>
        <dbReference type="SAM" id="Phobius"/>
    </source>
</evidence>
<keyword evidence="1" id="KW-0472">Membrane</keyword>
<proteinExistence type="predicted"/>
<evidence type="ECO:0000313" key="3">
    <source>
        <dbReference type="Proteomes" id="UP001614216"/>
    </source>
</evidence>
<feature type="transmembrane region" description="Helical" evidence="1">
    <location>
        <begin position="20"/>
        <end position="51"/>
    </location>
</feature>
<dbReference type="Proteomes" id="UP001614216">
    <property type="component" value="Unassembled WGS sequence"/>
</dbReference>
<organism evidence="2 3">
    <name type="scientific">Dorea amylophila</name>
    <dbReference type="NCBI Taxonomy" id="2981789"/>
    <lineage>
        <taxon>Bacteria</taxon>
        <taxon>Bacillati</taxon>
        <taxon>Bacillota</taxon>
        <taxon>Clostridia</taxon>
        <taxon>Lachnospirales</taxon>
        <taxon>Lachnospiraceae</taxon>
        <taxon>Dorea</taxon>
    </lineage>
</organism>